<evidence type="ECO:0000256" key="8">
    <source>
        <dbReference type="SAM" id="Phobius"/>
    </source>
</evidence>
<proteinExistence type="predicted"/>
<comment type="caution">
    <text evidence="10">The sequence shown here is derived from an EMBL/GenBank/DDBJ whole genome shotgun (WGS) entry which is preliminary data.</text>
</comment>
<feature type="domain" description="Pycsar effector protein" evidence="9">
    <location>
        <begin position="29"/>
        <end position="172"/>
    </location>
</feature>
<evidence type="ECO:0000313" key="11">
    <source>
        <dbReference type="Proteomes" id="UP000477750"/>
    </source>
</evidence>
<evidence type="ECO:0000256" key="3">
    <source>
        <dbReference type="ARBA" id="ARBA00022692"/>
    </source>
</evidence>
<evidence type="ECO:0000256" key="1">
    <source>
        <dbReference type="ARBA" id="ARBA00004236"/>
    </source>
</evidence>
<dbReference type="GO" id="GO:0005886">
    <property type="term" value="C:plasma membrane"/>
    <property type="evidence" value="ECO:0007669"/>
    <property type="project" value="UniProtKB-SubCell"/>
</dbReference>
<accession>A0A6L5G9V6</accession>
<feature type="transmembrane region" description="Helical" evidence="8">
    <location>
        <begin position="155"/>
        <end position="174"/>
    </location>
</feature>
<name>A0A6L5G9V6_9ACTN</name>
<keyword evidence="3 8" id="KW-0812">Transmembrane</keyword>
<organism evidence="10 11">
    <name type="scientific">Glycomyces albidus</name>
    <dbReference type="NCBI Taxonomy" id="2656774"/>
    <lineage>
        <taxon>Bacteria</taxon>
        <taxon>Bacillati</taxon>
        <taxon>Actinomycetota</taxon>
        <taxon>Actinomycetes</taxon>
        <taxon>Glycomycetales</taxon>
        <taxon>Glycomycetaceae</taxon>
        <taxon>Glycomyces</taxon>
    </lineage>
</organism>
<keyword evidence="6" id="KW-0051">Antiviral defense</keyword>
<dbReference type="InterPro" id="IPR043760">
    <property type="entry name" value="PycTM_dom"/>
</dbReference>
<comment type="subcellular location">
    <subcellularLocation>
        <location evidence="1">Cell membrane</location>
    </subcellularLocation>
</comment>
<keyword evidence="11" id="KW-1185">Reference proteome</keyword>
<evidence type="ECO:0000256" key="2">
    <source>
        <dbReference type="ARBA" id="ARBA00022475"/>
    </source>
</evidence>
<keyword evidence="4" id="KW-0547">Nucleotide-binding</keyword>
<evidence type="ECO:0000256" key="4">
    <source>
        <dbReference type="ARBA" id="ARBA00022741"/>
    </source>
</evidence>
<dbReference type="AlphaFoldDB" id="A0A6L5G9V6"/>
<sequence length="175" mass="18837">MKRPPDREKLMDDVETMSESQVRTAIEEAHRNIDAARATLVQADTKASLLAAGAFPVAAVLLATPSLVEPRGSSTVFAWTAAAVMLLGVVFLGSAIWPRLSGRTGLRAAAGVAHDRIEANFRRMARDPEVRLRFAVEECRLLSTLAVTKFQRLRAAIVCFAIAGALIIATAVALR</sequence>
<evidence type="ECO:0000256" key="5">
    <source>
        <dbReference type="ARBA" id="ARBA00022989"/>
    </source>
</evidence>
<gene>
    <name evidence="10" type="ORF">GFD30_13000</name>
</gene>
<keyword evidence="2" id="KW-1003">Cell membrane</keyword>
<dbReference type="GO" id="GO:0000166">
    <property type="term" value="F:nucleotide binding"/>
    <property type="evidence" value="ECO:0007669"/>
    <property type="project" value="UniProtKB-KW"/>
</dbReference>
<dbReference type="Pfam" id="PF18967">
    <property type="entry name" value="PycTM"/>
    <property type="match status" value="1"/>
</dbReference>
<dbReference type="RefSeq" id="WP_153025644.1">
    <property type="nucleotide sequence ID" value="NZ_WIAO01000014.1"/>
</dbReference>
<dbReference type="EMBL" id="WIAO01000014">
    <property type="protein sequence ID" value="MQM26482.1"/>
    <property type="molecule type" value="Genomic_DNA"/>
</dbReference>
<evidence type="ECO:0000313" key="10">
    <source>
        <dbReference type="EMBL" id="MQM26482.1"/>
    </source>
</evidence>
<evidence type="ECO:0000259" key="9">
    <source>
        <dbReference type="Pfam" id="PF18967"/>
    </source>
</evidence>
<protein>
    <recommendedName>
        <fullName evidence="9">Pycsar effector protein domain-containing protein</fullName>
    </recommendedName>
</protein>
<feature type="transmembrane region" description="Helical" evidence="8">
    <location>
        <begin position="47"/>
        <end position="64"/>
    </location>
</feature>
<feature type="transmembrane region" description="Helical" evidence="8">
    <location>
        <begin position="76"/>
        <end position="97"/>
    </location>
</feature>
<keyword evidence="7 8" id="KW-0472">Membrane</keyword>
<evidence type="ECO:0000256" key="7">
    <source>
        <dbReference type="ARBA" id="ARBA00023136"/>
    </source>
</evidence>
<reference evidence="10 11" key="1">
    <citation type="submission" date="2019-10" db="EMBL/GenBank/DDBJ databases">
        <title>Glycomyces albidus sp. nov., a novel actinomycete isolated from rhizosphere soil of wheat (Triticum aestivum L.).</title>
        <authorList>
            <person name="Qian L."/>
        </authorList>
    </citation>
    <scope>NUCLEOTIDE SEQUENCE [LARGE SCALE GENOMIC DNA]</scope>
    <source>
        <strain evidence="10 11">NEAU-7082</strain>
    </source>
</reference>
<dbReference type="Proteomes" id="UP000477750">
    <property type="component" value="Unassembled WGS sequence"/>
</dbReference>
<keyword evidence="5 8" id="KW-1133">Transmembrane helix</keyword>
<dbReference type="GO" id="GO:0051607">
    <property type="term" value="P:defense response to virus"/>
    <property type="evidence" value="ECO:0007669"/>
    <property type="project" value="UniProtKB-KW"/>
</dbReference>
<evidence type="ECO:0000256" key="6">
    <source>
        <dbReference type="ARBA" id="ARBA00023118"/>
    </source>
</evidence>